<name>A0ABR8UCG6_9BACL</name>
<keyword evidence="2" id="KW-0067">ATP-binding</keyword>
<dbReference type="Gene3D" id="3.40.50.300">
    <property type="entry name" value="P-loop containing nucleotide triphosphate hydrolases"/>
    <property type="match status" value="2"/>
</dbReference>
<reference evidence="2 3" key="1">
    <citation type="submission" date="2020-08" db="EMBL/GenBank/DDBJ databases">
        <title>A Genomic Blueprint of the Chicken Gut Microbiome.</title>
        <authorList>
            <person name="Gilroy R."/>
            <person name="Ravi A."/>
            <person name="Getino M."/>
            <person name="Pursley I."/>
            <person name="Horton D.L."/>
            <person name="Alikhan N.-F."/>
            <person name="Baker D."/>
            <person name="Gharbi K."/>
            <person name="Hall N."/>
            <person name="Watson M."/>
            <person name="Adriaenssens E.M."/>
            <person name="Foster-Nyarko E."/>
            <person name="Jarju S."/>
            <person name="Secka A."/>
            <person name="Antonio M."/>
            <person name="Oren A."/>
            <person name="Chaudhuri R."/>
            <person name="La Ragione R.M."/>
            <person name="Hildebrand F."/>
            <person name="Pallen M.J."/>
        </authorList>
    </citation>
    <scope>NUCLEOTIDE SEQUENCE [LARGE SCALE GENOMIC DNA]</scope>
    <source>
        <strain evidence="2 3">Sa2YVA2</strain>
    </source>
</reference>
<evidence type="ECO:0000313" key="3">
    <source>
        <dbReference type="Proteomes" id="UP000626786"/>
    </source>
</evidence>
<gene>
    <name evidence="2" type="ORF">H9649_14145</name>
</gene>
<keyword evidence="2" id="KW-0547">Nucleotide-binding</keyword>
<sequence>MIYIVNGEKRHPAGVASFQKILSQITENYDGTAYYGFALSEIDNKKILVDALLVTKEKGIIAINFASSSVEEDLNDVDRIYLLLRSLLEKNKRLRKRTKLAIDITVVNYVATKDAIPDGYEEDYICEEEFLGFFEDEIDDFNDEYYTALNESLDKVVSAKPKKLRKSVVKASSLGAKIKEIELEIANMDRWQRTAAYEIPDSPQRIRGLAGSGKTIVLALKAAYLHFKDPNADIAITFYSRSLYQQFISLIEEFYQQYSSDKVDFDKVHVLHAWGTFNEPGIYSKAAEHLQADIYTYKQAVGAYGSSNAFSGICNELLNSMNVKGIDSIPMYDYILIDEAQDLPPSFFRLSYKLIKNNEKRIVYAYDELQNLSKSSMPSLKEMFGEDENGQPLVTVRNSDIPSTPRTDIILPICYRNSKWTLTIAHSLGFGVYRNAKQPLVQFFKELEVWREIGYEVVDGNLNFNSFVRLKRQPQASPEYFDRLMTANEAVVVPDAFNSKEEEYMWVAREIKKNITEDELDPDDILVIFPETKSSYNSYEKFEKYLRMAGIESIMPGKNVDRDTFTVKGKITCTHIHRAKGNERPMVYLVDGEYGGRTTDLINVRNTLFTAITRSRAWIKITGTGPSMLDLIEEINKCIANEYTLGIDIPSREDIEKINLLNRDTNEEEIRKLTNAGKVVNDLLKLLQEGSILPEDLPPEFRELYRFLDNSGE</sequence>
<dbReference type="Proteomes" id="UP000626786">
    <property type="component" value="Unassembled WGS sequence"/>
</dbReference>
<keyword evidence="3" id="KW-1185">Reference proteome</keyword>
<accession>A0ABR8UCG6</accession>
<dbReference type="InterPro" id="IPR027785">
    <property type="entry name" value="UvrD-like_helicase_C"/>
</dbReference>
<dbReference type="Pfam" id="PF13538">
    <property type="entry name" value="UvrD_C_2"/>
    <property type="match status" value="1"/>
</dbReference>
<dbReference type="GO" id="GO:0005524">
    <property type="term" value="F:ATP binding"/>
    <property type="evidence" value="ECO:0007669"/>
    <property type="project" value="UniProtKB-KW"/>
</dbReference>
<evidence type="ECO:0000313" key="2">
    <source>
        <dbReference type="EMBL" id="MBD7985728.1"/>
    </source>
</evidence>
<evidence type="ECO:0000259" key="1">
    <source>
        <dbReference type="Pfam" id="PF13538"/>
    </source>
</evidence>
<dbReference type="RefSeq" id="WP_191695557.1">
    <property type="nucleotide sequence ID" value="NZ_JACSQN010000014.1"/>
</dbReference>
<dbReference type="SUPFAM" id="SSF52540">
    <property type="entry name" value="P-loop containing nucleoside triphosphate hydrolases"/>
    <property type="match status" value="1"/>
</dbReference>
<dbReference type="InterPro" id="IPR027417">
    <property type="entry name" value="P-loop_NTPase"/>
</dbReference>
<protein>
    <submittedName>
        <fullName evidence="2">ATP-binding domain-containing protein</fullName>
    </submittedName>
</protein>
<dbReference type="EMBL" id="JACSQN010000014">
    <property type="protein sequence ID" value="MBD7985728.1"/>
    <property type="molecule type" value="Genomic_DNA"/>
</dbReference>
<organism evidence="2 3">
    <name type="scientific">Sporosarcina quadrami</name>
    <dbReference type="NCBI Taxonomy" id="2762234"/>
    <lineage>
        <taxon>Bacteria</taxon>
        <taxon>Bacillati</taxon>
        <taxon>Bacillota</taxon>
        <taxon>Bacilli</taxon>
        <taxon>Bacillales</taxon>
        <taxon>Caryophanaceae</taxon>
        <taxon>Sporosarcina</taxon>
    </lineage>
</organism>
<feature type="domain" description="UvrD-like helicase C-terminal" evidence="1">
    <location>
        <begin position="571"/>
        <end position="618"/>
    </location>
</feature>
<proteinExistence type="predicted"/>
<comment type="caution">
    <text evidence="2">The sequence shown here is derived from an EMBL/GenBank/DDBJ whole genome shotgun (WGS) entry which is preliminary data.</text>
</comment>